<name>A0ABR7NNJ7_9FIRM</name>
<evidence type="ECO:0000313" key="1">
    <source>
        <dbReference type="EMBL" id="MBC8577874.1"/>
    </source>
</evidence>
<comment type="caution">
    <text evidence="1">The sequence shown here is derived from an EMBL/GenBank/DDBJ whole genome shotgun (WGS) entry which is preliminary data.</text>
</comment>
<keyword evidence="2" id="KW-1185">Reference proteome</keyword>
<reference evidence="1 2" key="1">
    <citation type="submission" date="2020-08" db="EMBL/GenBank/DDBJ databases">
        <title>Genome public.</title>
        <authorList>
            <person name="Liu C."/>
            <person name="Sun Q."/>
        </authorList>
    </citation>
    <scope>NUCLEOTIDE SEQUENCE [LARGE SCALE GENOMIC DNA]</scope>
    <source>
        <strain evidence="1 2">BX1</strain>
    </source>
</reference>
<gene>
    <name evidence="1" type="ORF">H8717_15960</name>
</gene>
<feature type="non-terminal residue" evidence="1">
    <location>
        <position position="1"/>
    </location>
</feature>
<dbReference type="RefSeq" id="WP_369073955.1">
    <property type="nucleotide sequence ID" value="NZ_JACRTB010000065.1"/>
</dbReference>
<dbReference type="EMBL" id="JACRTB010000065">
    <property type="protein sequence ID" value="MBC8577874.1"/>
    <property type="molecule type" value="Genomic_DNA"/>
</dbReference>
<sequence length="197" mass="19349">KETPADADSVALVDSADGSKTKRVLWSRIKAVLGDVFAALSHTHAAGDITSGTLGLARGGTGAATAAAARTNLGAGAASGLATLDGSAKVAAAQASARIISKTASATLALAEAGCFIYFNNGTTACTLTVPANSSVAFPVGTEIEVLRGGTGTITIAAASGVTIYSVDSAKKIDSQFGVVCLKKTGTDTWVLAGCLG</sequence>
<organism evidence="1 2">
    <name type="scientific">Yanshouia hominis</name>
    <dbReference type="NCBI Taxonomy" id="2763673"/>
    <lineage>
        <taxon>Bacteria</taxon>
        <taxon>Bacillati</taxon>
        <taxon>Bacillota</taxon>
        <taxon>Clostridia</taxon>
        <taxon>Eubacteriales</taxon>
        <taxon>Oscillospiraceae</taxon>
        <taxon>Yanshouia</taxon>
    </lineage>
</organism>
<accession>A0ABR7NNJ7</accession>
<evidence type="ECO:0000313" key="2">
    <source>
        <dbReference type="Proteomes" id="UP000658131"/>
    </source>
</evidence>
<proteinExistence type="predicted"/>
<dbReference type="Proteomes" id="UP000658131">
    <property type="component" value="Unassembled WGS sequence"/>
</dbReference>
<protein>
    <submittedName>
        <fullName evidence="1">Uncharacterized protein</fullName>
    </submittedName>
</protein>